<feature type="transmembrane region" description="Helical" evidence="9">
    <location>
        <begin position="174"/>
        <end position="198"/>
    </location>
</feature>
<dbReference type="InterPro" id="IPR003280">
    <property type="entry name" value="2pore_dom_K_chnl"/>
</dbReference>
<keyword evidence="7 8" id="KW-0407">Ion channel</keyword>
<dbReference type="PANTHER" id="PTHR11003">
    <property type="entry name" value="POTASSIUM CHANNEL, SUBFAMILY K"/>
    <property type="match status" value="1"/>
</dbReference>
<reference evidence="11 12" key="2">
    <citation type="submission" date="2018-10" db="EMBL/GenBank/DDBJ databases">
        <authorList>
            <consortium name="Pathogen Informatics"/>
        </authorList>
    </citation>
    <scope>NUCLEOTIDE SEQUENCE [LARGE SCALE GENOMIC DNA]</scope>
</reference>
<dbReference type="GO" id="GO:0030322">
    <property type="term" value="P:stabilization of membrane potential"/>
    <property type="evidence" value="ECO:0007669"/>
    <property type="project" value="TreeGrafter"/>
</dbReference>
<dbReference type="PANTHER" id="PTHR11003:SF334">
    <property type="entry name" value="FI03418P"/>
    <property type="match status" value="1"/>
</dbReference>
<keyword evidence="12" id="KW-1185">Reference proteome</keyword>
<evidence type="ECO:0000256" key="6">
    <source>
        <dbReference type="ARBA" id="ARBA00023136"/>
    </source>
</evidence>
<comment type="subcellular location">
    <subcellularLocation>
        <location evidence="1">Membrane</location>
        <topology evidence="1">Multi-pass membrane protein</topology>
    </subcellularLocation>
</comment>
<feature type="transmembrane region" description="Helical" evidence="9">
    <location>
        <begin position="105"/>
        <end position="124"/>
    </location>
</feature>
<evidence type="ECO:0000313" key="12">
    <source>
        <dbReference type="Proteomes" id="UP000274131"/>
    </source>
</evidence>
<dbReference type="GO" id="GO:0015271">
    <property type="term" value="F:outward rectifier potassium channel activity"/>
    <property type="evidence" value="ECO:0007669"/>
    <property type="project" value="TreeGrafter"/>
</dbReference>
<evidence type="ECO:0000256" key="7">
    <source>
        <dbReference type="ARBA" id="ARBA00023303"/>
    </source>
</evidence>
<dbReference type="GO" id="GO:0005886">
    <property type="term" value="C:plasma membrane"/>
    <property type="evidence" value="ECO:0007669"/>
    <property type="project" value="TreeGrafter"/>
</dbReference>
<keyword evidence="6 9" id="KW-0472">Membrane</keyword>
<dbReference type="SUPFAM" id="SSF81324">
    <property type="entry name" value="Voltage-gated potassium channels"/>
    <property type="match status" value="2"/>
</dbReference>
<dbReference type="WBParaSite" id="EVEC_0001090101-mRNA-1">
    <property type="protein sequence ID" value="EVEC_0001090101-mRNA-1"/>
    <property type="gene ID" value="EVEC_0001090101"/>
</dbReference>
<feature type="transmembrane region" description="Helical" evidence="9">
    <location>
        <begin position="227"/>
        <end position="253"/>
    </location>
</feature>
<evidence type="ECO:0000256" key="9">
    <source>
        <dbReference type="SAM" id="Phobius"/>
    </source>
</evidence>
<evidence type="ECO:0000259" key="10">
    <source>
        <dbReference type="Pfam" id="PF07885"/>
    </source>
</evidence>
<dbReference type="Pfam" id="PF07885">
    <property type="entry name" value="Ion_trans_2"/>
    <property type="match status" value="2"/>
</dbReference>
<dbReference type="AlphaFoldDB" id="A0A0N4VJ80"/>
<keyword evidence="5 8" id="KW-0406">Ion transport</keyword>
<reference evidence="13" key="1">
    <citation type="submission" date="2017-02" db="UniProtKB">
        <authorList>
            <consortium name="WormBaseParasite"/>
        </authorList>
    </citation>
    <scope>IDENTIFICATION</scope>
</reference>
<dbReference type="EMBL" id="UXUI01010649">
    <property type="protein sequence ID" value="VDD95475.1"/>
    <property type="molecule type" value="Genomic_DNA"/>
</dbReference>
<dbReference type="OrthoDB" id="297496at2759"/>
<protein>
    <submittedName>
        <fullName evidence="13">Ion channel</fullName>
    </submittedName>
</protein>
<feature type="transmembrane region" description="Helical" evidence="9">
    <location>
        <begin position="136"/>
        <end position="154"/>
    </location>
</feature>
<evidence type="ECO:0000256" key="5">
    <source>
        <dbReference type="ARBA" id="ARBA00023065"/>
    </source>
</evidence>
<sequence>MLKLHVGLVLLCILYIVAGSAIFYHIEKPEEILRREQALMELSDHREMLLKTAKILIDSDEGLLYYFFYICCNNYSLDKYESSIFQIFEYPVAMTIFEANETPELWTVSSSILFTATTVIPIGFGIVTPITKIGRLFLIGFAVTGIPLAVATLADLGKFVCHYLCKQIKDQSVLPPTIVFTSFLVYPTIGGILISCITTLDFFDSLYYCIMTILMIGYGDFSPSIPLIMLLVFIVIGVILVTVSIDAVGADIINHIHFMGRQVSKAKSIAEKVYLVRVCFISTSIDIW</sequence>
<dbReference type="Proteomes" id="UP000274131">
    <property type="component" value="Unassembled WGS sequence"/>
</dbReference>
<gene>
    <name evidence="11" type="ORF">EVEC_LOCUS10226</name>
</gene>
<dbReference type="InterPro" id="IPR013099">
    <property type="entry name" value="K_chnl_dom"/>
</dbReference>
<feature type="transmembrane region" description="Helical" evidence="9">
    <location>
        <begin position="205"/>
        <end position="221"/>
    </location>
</feature>
<feature type="domain" description="Potassium channel" evidence="10">
    <location>
        <begin position="185"/>
        <end position="250"/>
    </location>
</feature>
<evidence type="ECO:0000256" key="1">
    <source>
        <dbReference type="ARBA" id="ARBA00004141"/>
    </source>
</evidence>
<dbReference type="GO" id="GO:0022841">
    <property type="term" value="F:potassium ion leak channel activity"/>
    <property type="evidence" value="ECO:0007669"/>
    <property type="project" value="TreeGrafter"/>
</dbReference>
<evidence type="ECO:0000256" key="8">
    <source>
        <dbReference type="RuleBase" id="RU003857"/>
    </source>
</evidence>
<accession>A0A0N4VJ80</accession>
<feature type="domain" description="Potassium channel" evidence="10">
    <location>
        <begin position="94"/>
        <end position="160"/>
    </location>
</feature>
<evidence type="ECO:0000313" key="11">
    <source>
        <dbReference type="EMBL" id="VDD95475.1"/>
    </source>
</evidence>
<proteinExistence type="inferred from homology"/>
<dbReference type="Gene3D" id="1.10.287.70">
    <property type="match status" value="1"/>
</dbReference>
<dbReference type="PRINTS" id="PR01333">
    <property type="entry name" value="2POREKCHANEL"/>
</dbReference>
<keyword evidence="3 8" id="KW-0812">Transmembrane</keyword>
<evidence type="ECO:0000256" key="2">
    <source>
        <dbReference type="ARBA" id="ARBA00022448"/>
    </source>
</evidence>
<name>A0A0N4VJ80_ENTVE</name>
<evidence type="ECO:0000256" key="3">
    <source>
        <dbReference type="ARBA" id="ARBA00022692"/>
    </source>
</evidence>
<evidence type="ECO:0000256" key="4">
    <source>
        <dbReference type="ARBA" id="ARBA00022989"/>
    </source>
</evidence>
<evidence type="ECO:0000313" key="13">
    <source>
        <dbReference type="WBParaSite" id="EVEC_0001090101-mRNA-1"/>
    </source>
</evidence>
<feature type="transmembrane region" description="Helical" evidence="9">
    <location>
        <begin position="7"/>
        <end position="26"/>
    </location>
</feature>
<keyword evidence="2 8" id="KW-0813">Transport</keyword>
<keyword evidence="4 9" id="KW-1133">Transmembrane helix</keyword>
<comment type="similarity">
    <text evidence="8">Belongs to the two pore domain potassium channel (TC 1.A.1.8) family.</text>
</comment>
<organism evidence="13">
    <name type="scientific">Enterobius vermicularis</name>
    <name type="common">Human pinworm</name>
    <dbReference type="NCBI Taxonomy" id="51028"/>
    <lineage>
        <taxon>Eukaryota</taxon>
        <taxon>Metazoa</taxon>
        <taxon>Ecdysozoa</taxon>
        <taxon>Nematoda</taxon>
        <taxon>Chromadorea</taxon>
        <taxon>Rhabditida</taxon>
        <taxon>Spirurina</taxon>
        <taxon>Oxyuridomorpha</taxon>
        <taxon>Oxyuroidea</taxon>
        <taxon>Oxyuridae</taxon>
        <taxon>Enterobius</taxon>
    </lineage>
</organism>